<dbReference type="RefSeq" id="WP_053381086.1">
    <property type="nucleotide sequence ID" value="NZ_CP011801.1"/>
</dbReference>
<accession>A0A0K2GGY7</accession>
<dbReference type="STRING" id="42253.NITMOv2_3811"/>
<reference evidence="1 2" key="1">
    <citation type="journal article" date="2015" name="Proc. Natl. Acad. Sci. U.S.A.">
        <title>Expanded metabolic versatility of ubiquitous nitrite-oxidizing bacteria from the genus Nitrospira.</title>
        <authorList>
            <person name="Koch H."/>
            <person name="Lucker S."/>
            <person name="Albertsen M."/>
            <person name="Kitzinger K."/>
            <person name="Herbold C."/>
            <person name="Spieck E."/>
            <person name="Nielsen P.H."/>
            <person name="Wagner M."/>
            <person name="Daims H."/>
        </authorList>
    </citation>
    <scope>NUCLEOTIDE SEQUENCE [LARGE SCALE GENOMIC DNA]</scope>
    <source>
        <strain evidence="1 2">NSP M-1</strain>
    </source>
</reference>
<evidence type="ECO:0000313" key="1">
    <source>
        <dbReference type="EMBL" id="ALA60201.1"/>
    </source>
</evidence>
<dbReference type="EMBL" id="CP011801">
    <property type="protein sequence ID" value="ALA60201.1"/>
    <property type="molecule type" value="Genomic_DNA"/>
</dbReference>
<sequence length="214" mass="24015">MKLPSKSTIQFTHGADGSVQMEGRADVSLLKVQKPQGYTPFLWMDQLSLPRFQEDWEWAAHPKGLSRRHLRFILADESPLRTPGQRTYDPSKILVQYPPDYYALTLSHTGFIIGFTQPEALIPSERREDWLALGIRIPETTVGQCLIFKAVLYESPLADAAWRGIERGILTHSCAVLADFDPDQNMPGTLREVAIGPSEEVGCSGAKILQHWEA</sequence>
<gene>
    <name evidence="1" type="ORF">NITMOv2_3811</name>
</gene>
<organism evidence="1 2">
    <name type="scientific">Nitrospira moscoviensis</name>
    <dbReference type="NCBI Taxonomy" id="42253"/>
    <lineage>
        <taxon>Bacteria</taxon>
        <taxon>Pseudomonadati</taxon>
        <taxon>Nitrospirota</taxon>
        <taxon>Nitrospiria</taxon>
        <taxon>Nitrospirales</taxon>
        <taxon>Nitrospiraceae</taxon>
        <taxon>Nitrospira</taxon>
    </lineage>
</organism>
<proteinExistence type="predicted"/>
<name>A0A0K2GGY7_NITMO</name>
<evidence type="ECO:0000313" key="2">
    <source>
        <dbReference type="Proteomes" id="UP000069205"/>
    </source>
</evidence>
<dbReference type="KEGG" id="nmv:NITMOv2_3811"/>
<keyword evidence="2" id="KW-1185">Reference proteome</keyword>
<dbReference type="PATRIC" id="fig|42253.5.peg.3756"/>
<dbReference type="AlphaFoldDB" id="A0A0K2GGY7"/>
<dbReference type="Proteomes" id="UP000069205">
    <property type="component" value="Chromosome"/>
</dbReference>
<protein>
    <submittedName>
        <fullName evidence="1">Uncharacterized protein</fullName>
    </submittedName>
</protein>